<dbReference type="AlphaFoldDB" id="F4L3A0"/>
<evidence type="ECO:0000259" key="8">
    <source>
        <dbReference type="Pfam" id="PF12704"/>
    </source>
</evidence>
<dbReference type="EMBL" id="CP002691">
    <property type="protein sequence ID" value="AEE51734.1"/>
    <property type="molecule type" value="Genomic_DNA"/>
</dbReference>
<feature type="domain" description="MacB-like periplasmic core" evidence="8">
    <location>
        <begin position="486"/>
        <end position="647"/>
    </location>
</feature>
<evidence type="ECO:0000256" key="1">
    <source>
        <dbReference type="ARBA" id="ARBA00004651"/>
    </source>
</evidence>
<dbReference type="STRING" id="760192.Halhy_3883"/>
<feature type="transmembrane region" description="Helical" evidence="6">
    <location>
        <begin position="740"/>
        <end position="759"/>
    </location>
</feature>
<reference evidence="9 10" key="1">
    <citation type="journal article" date="2011" name="Stand. Genomic Sci.">
        <title>Complete genome sequence of Haliscomenobacter hydrossis type strain (O).</title>
        <authorList>
            <consortium name="US DOE Joint Genome Institute (JGI-PGF)"/>
            <person name="Daligault H."/>
            <person name="Lapidus A."/>
            <person name="Zeytun A."/>
            <person name="Nolan M."/>
            <person name="Lucas S."/>
            <person name="Del Rio T.G."/>
            <person name="Tice H."/>
            <person name="Cheng J.F."/>
            <person name="Tapia R."/>
            <person name="Han C."/>
            <person name="Goodwin L."/>
            <person name="Pitluck S."/>
            <person name="Liolios K."/>
            <person name="Pagani I."/>
            <person name="Ivanova N."/>
            <person name="Huntemann M."/>
            <person name="Mavromatis K."/>
            <person name="Mikhailova N."/>
            <person name="Pati A."/>
            <person name="Chen A."/>
            <person name="Palaniappan K."/>
            <person name="Land M."/>
            <person name="Hauser L."/>
            <person name="Brambilla E.M."/>
            <person name="Rohde M."/>
            <person name="Verbarg S."/>
            <person name="Goker M."/>
            <person name="Bristow J."/>
            <person name="Eisen J.A."/>
            <person name="Markowitz V."/>
            <person name="Hugenholtz P."/>
            <person name="Kyrpides N.C."/>
            <person name="Klenk H.P."/>
            <person name="Woyke T."/>
        </authorList>
    </citation>
    <scope>NUCLEOTIDE SEQUENCE [LARGE SCALE GENOMIC DNA]</scope>
    <source>
        <strain evidence="10">ATCC 27775 / DSM 1100 / LMG 10767 / O</strain>
    </source>
</reference>
<organism evidence="9 10">
    <name type="scientific">Haliscomenobacter hydrossis (strain ATCC 27775 / DSM 1100 / LMG 10767 / O)</name>
    <dbReference type="NCBI Taxonomy" id="760192"/>
    <lineage>
        <taxon>Bacteria</taxon>
        <taxon>Pseudomonadati</taxon>
        <taxon>Bacteroidota</taxon>
        <taxon>Saprospiria</taxon>
        <taxon>Saprospirales</taxon>
        <taxon>Haliscomenobacteraceae</taxon>
        <taxon>Haliscomenobacter</taxon>
    </lineage>
</organism>
<reference key="2">
    <citation type="submission" date="2011-04" db="EMBL/GenBank/DDBJ databases">
        <title>Complete sequence of chromosome of Haliscomenobacter hydrossis DSM 1100.</title>
        <authorList>
            <consortium name="US DOE Joint Genome Institute (JGI-PGF)"/>
            <person name="Lucas S."/>
            <person name="Han J."/>
            <person name="Lapidus A."/>
            <person name="Bruce D."/>
            <person name="Goodwin L."/>
            <person name="Pitluck S."/>
            <person name="Peters L."/>
            <person name="Kyrpides N."/>
            <person name="Mavromatis K."/>
            <person name="Ivanova N."/>
            <person name="Ovchinnikova G."/>
            <person name="Pagani I."/>
            <person name="Daligault H."/>
            <person name="Detter J.C."/>
            <person name="Han C."/>
            <person name="Land M."/>
            <person name="Hauser L."/>
            <person name="Markowitz V."/>
            <person name="Cheng J.-F."/>
            <person name="Hugenholtz P."/>
            <person name="Woyke T."/>
            <person name="Wu D."/>
            <person name="Verbarg S."/>
            <person name="Frueling A."/>
            <person name="Brambilla E."/>
            <person name="Klenk H.-P."/>
            <person name="Eisen J.A."/>
        </authorList>
    </citation>
    <scope>NUCLEOTIDE SEQUENCE</scope>
    <source>
        <strain>DSM 1100</strain>
    </source>
</reference>
<feature type="domain" description="ABC3 transporter permease C-terminal" evidence="7">
    <location>
        <begin position="299"/>
        <end position="414"/>
    </location>
</feature>
<feature type="transmembrane region" description="Helical" evidence="6">
    <location>
        <begin position="387"/>
        <end position="413"/>
    </location>
</feature>
<dbReference type="Proteomes" id="UP000008461">
    <property type="component" value="Chromosome"/>
</dbReference>
<keyword evidence="3 6" id="KW-0812">Transmembrane</keyword>
<dbReference type="OrthoDB" id="5933722at2"/>
<feature type="transmembrane region" description="Helical" evidence="6">
    <location>
        <begin position="771"/>
        <end position="794"/>
    </location>
</feature>
<evidence type="ECO:0000256" key="4">
    <source>
        <dbReference type="ARBA" id="ARBA00022989"/>
    </source>
</evidence>
<dbReference type="eggNOG" id="COG0577">
    <property type="taxonomic scope" value="Bacteria"/>
</dbReference>
<dbReference type="InterPro" id="IPR050250">
    <property type="entry name" value="Macrolide_Exporter_MacB"/>
</dbReference>
<evidence type="ECO:0000256" key="3">
    <source>
        <dbReference type="ARBA" id="ARBA00022692"/>
    </source>
</evidence>
<evidence type="ECO:0008006" key="11">
    <source>
        <dbReference type="Google" id="ProtNLM"/>
    </source>
</evidence>
<dbReference type="GO" id="GO:0005886">
    <property type="term" value="C:plasma membrane"/>
    <property type="evidence" value="ECO:0007669"/>
    <property type="project" value="UniProtKB-SubCell"/>
</dbReference>
<name>F4L3A0_HALH1</name>
<keyword evidence="2" id="KW-1003">Cell membrane</keyword>
<evidence type="ECO:0000259" key="7">
    <source>
        <dbReference type="Pfam" id="PF02687"/>
    </source>
</evidence>
<feature type="transmembrane region" description="Helical" evidence="6">
    <location>
        <begin position="21"/>
        <end position="42"/>
    </location>
</feature>
<dbReference type="HOGENOM" id="CLU_008713_1_0_10"/>
<dbReference type="PANTHER" id="PTHR30572">
    <property type="entry name" value="MEMBRANE COMPONENT OF TRANSPORTER-RELATED"/>
    <property type="match status" value="1"/>
</dbReference>
<feature type="domain" description="MacB-like periplasmic core" evidence="8">
    <location>
        <begin position="20"/>
        <end position="233"/>
    </location>
</feature>
<feature type="transmembrane region" description="Helical" evidence="6">
    <location>
        <begin position="434"/>
        <end position="454"/>
    </location>
</feature>
<dbReference type="RefSeq" id="WP_013766273.1">
    <property type="nucleotide sequence ID" value="NC_015510.1"/>
</dbReference>
<sequence>MLQNYLTIAMRNLRKHKTFSFINILGLAVGIAVCLQILLWVVDELSYDRWNEKFDRIYRVAGEVKFGGIHSTFAVAPAPLAAALAEDFPEVEAVVRFRQQGSFLVKSRVQNFKENRVVFADSTLFKVFSLKMLQGNPDQALKAPQTVVISKSMAEKYFPSENPIGKVLRFDNDQRYNVTGVIEDMPVNSHFNFDFFCSMSTLEESREQIWLSFNFHTYYVLRKDANQQAFAAKLFPQLLSKYIDPQLQQVMGKSYAELEKSGTLFKFPIQPLKDIHLKSDMDVELAANGNIQYIWIFGLAALFVLLIAVVNFMNLSTARSALRAREVGVRKVVGSQRSALIGQFLSESMVLTFFALFLALLLSWVALPYFGQIAGKKLLFPWTSPLFWTSVLLGGVLIGLLAGSYPAFFLSGFQPISVLKGRFLDSSKGRNLRSGLIVFQFLIAIFLISASFVIRGQLGFIQNKKMGFNRERVLVINDAYALENNLDAFKKNLKNLPFVQNATVSGFLPIESSRSNGSVCTTPSVQEESCQIIQQWEVDEDYVPTLGMEITKGRNFSPDMPGDSSNVILNEKAAKGFFGQEDPLGKILYFQTDMNDEGKLNQRVYTVIGVVKDFHFESLRQNIETLCLTLQRNAGNISVKLSATDLPAALLRMEQEWKKVSAGAPFSWQFMDESFDEMYRAETRIGRIFNIFMVLSLLVACLGLLGLAAFTAERRTKEIGIRKVLGATTPSIIGLLSKEIIRLILLAFVIAIPVAWWGASQWLHNFAYRIAVPWWGFILAGLMAVSVALLTVALQSIKSARMAPVKSLRSE</sequence>
<evidence type="ECO:0000256" key="5">
    <source>
        <dbReference type="ARBA" id="ARBA00023136"/>
    </source>
</evidence>
<evidence type="ECO:0000313" key="9">
    <source>
        <dbReference type="EMBL" id="AEE51734.1"/>
    </source>
</evidence>
<keyword evidence="5 6" id="KW-0472">Membrane</keyword>
<accession>F4L3A0</accession>
<feature type="domain" description="ABC3 transporter permease C-terminal" evidence="7">
    <location>
        <begin position="690"/>
        <end position="804"/>
    </location>
</feature>
<dbReference type="InterPro" id="IPR025857">
    <property type="entry name" value="MacB_PCD"/>
</dbReference>
<comment type="subcellular location">
    <subcellularLocation>
        <location evidence="1">Cell membrane</location>
        <topology evidence="1">Multi-pass membrane protein</topology>
    </subcellularLocation>
</comment>
<evidence type="ECO:0000313" key="10">
    <source>
        <dbReference type="Proteomes" id="UP000008461"/>
    </source>
</evidence>
<dbReference type="KEGG" id="hhy:Halhy_3883"/>
<proteinExistence type="predicted"/>
<evidence type="ECO:0000256" key="6">
    <source>
        <dbReference type="SAM" id="Phobius"/>
    </source>
</evidence>
<dbReference type="PANTHER" id="PTHR30572:SF18">
    <property type="entry name" value="ABC-TYPE MACROLIDE FAMILY EXPORT SYSTEM PERMEASE COMPONENT 2"/>
    <property type="match status" value="1"/>
</dbReference>
<feature type="transmembrane region" description="Helical" evidence="6">
    <location>
        <begin position="344"/>
        <end position="367"/>
    </location>
</feature>
<dbReference type="Pfam" id="PF12704">
    <property type="entry name" value="MacB_PCD"/>
    <property type="match status" value="2"/>
</dbReference>
<dbReference type="InterPro" id="IPR003838">
    <property type="entry name" value="ABC3_permease_C"/>
</dbReference>
<dbReference type="Pfam" id="PF02687">
    <property type="entry name" value="FtsX"/>
    <property type="match status" value="2"/>
</dbReference>
<protein>
    <recommendedName>
        <fullName evidence="11">ABC3 transporter permease protein domain-containing protein</fullName>
    </recommendedName>
</protein>
<feature type="transmembrane region" description="Helical" evidence="6">
    <location>
        <begin position="688"/>
        <end position="712"/>
    </location>
</feature>
<dbReference type="GO" id="GO:0022857">
    <property type="term" value="F:transmembrane transporter activity"/>
    <property type="evidence" value="ECO:0007669"/>
    <property type="project" value="TreeGrafter"/>
</dbReference>
<keyword evidence="4 6" id="KW-1133">Transmembrane helix</keyword>
<feature type="transmembrane region" description="Helical" evidence="6">
    <location>
        <begin position="293"/>
        <end position="315"/>
    </location>
</feature>
<gene>
    <name evidence="9" type="ordered locus">Halhy_3883</name>
</gene>
<evidence type="ECO:0000256" key="2">
    <source>
        <dbReference type="ARBA" id="ARBA00022475"/>
    </source>
</evidence>
<keyword evidence="10" id="KW-1185">Reference proteome</keyword>